<dbReference type="Proteomes" id="UP000036987">
    <property type="component" value="Unassembled WGS sequence"/>
</dbReference>
<evidence type="ECO:0000256" key="2">
    <source>
        <dbReference type="ARBA" id="ARBA00022614"/>
    </source>
</evidence>
<evidence type="ECO:0000256" key="1">
    <source>
        <dbReference type="ARBA" id="ARBA00004370"/>
    </source>
</evidence>
<keyword evidence="8" id="KW-0675">Receptor</keyword>
<dbReference type="GO" id="GO:0007165">
    <property type="term" value="P:signal transduction"/>
    <property type="evidence" value="ECO:0000318"/>
    <property type="project" value="GO_Central"/>
</dbReference>
<keyword evidence="2" id="KW-0433">Leucine-rich repeat</keyword>
<proteinExistence type="predicted"/>
<evidence type="ECO:0000256" key="3">
    <source>
        <dbReference type="ARBA" id="ARBA00022692"/>
    </source>
</evidence>
<protein>
    <submittedName>
        <fullName evidence="13">Kinase</fullName>
    </submittedName>
</protein>
<comment type="subcellular location">
    <subcellularLocation>
        <location evidence="1">Membrane</location>
    </subcellularLocation>
</comment>
<evidence type="ECO:0000256" key="4">
    <source>
        <dbReference type="ARBA" id="ARBA00022729"/>
    </source>
</evidence>
<keyword evidence="5" id="KW-0677">Repeat</keyword>
<dbReference type="GO" id="GO:0005524">
    <property type="term" value="F:ATP binding"/>
    <property type="evidence" value="ECO:0007669"/>
    <property type="project" value="InterPro"/>
</dbReference>
<dbReference type="AlphaFoldDB" id="A0A0K9NP62"/>
<dbReference type="InterPro" id="IPR001611">
    <property type="entry name" value="Leu-rich_rpt"/>
</dbReference>
<evidence type="ECO:0000256" key="9">
    <source>
        <dbReference type="SAM" id="MobiDB-lite"/>
    </source>
</evidence>
<evidence type="ECO:0000256" key="7">
    <source>
        <dbReference type="ARBA" id="ARBA00023136"/>
    </source>
</evidence>
<evidence type="ECO:0000256" key="5">
    <source>
        <dbReference type="ARBA" id="ARBA00022737"/>
    </source>
</evidence>
<dbReference type="SUPFAM" id="SSF52058">
    <property type="entry name" value="L domain-like"/>
    <property type="match status" value="1"/>
</dbReference>
<dbReference type="Gene3D" id="3.30.200.20">
    <property type="entry name" value="Phosphorylase Kinase, domain 1"/>
    <property type="match status" value="1"/>
</dbReference>
<dbReference type="InterPro" id="IPR032675">
    <property type="entry name" value="LRR_dom_sf"/>
</dbReference>
<keyword evidence="3 10" id="KW-0812">Transmembrane</keyword>
<evidence type="ECO:0000313" key="13">
    <source>
        <dbReference type="EMBL" id="KMZ57867.1"/>
    </source>
</evidence>
<dbReference type="Gene3D" id="3.80.10.10">
    <property type="entry name" value="Ribonuclease Inhibitor"/>
    <property type="match status" value="1"/>
</dbReference>
<reference evidence="14" key="1">
    <citation type="journal article" date="2016" name="Nature">
        <title>The genome of the seagrass Zostera marina reveals angiosperm adaptation to the sea.</title>
        <authorList>
            <person name="Olsen J.L."/>
            <person name="Rouze P."/>
            <person name="Verhelst B."/>
            <person name="Lin Y.-C."/>
            <person name="Bayer T."/>
            <person name="Collen J."/>
            <person name="Dattolo E."/>
            <person name="De Paoli E."/>
            <person name="Dittami S."/>
            <person name="Maumus F."/>
            <person name="Michel G."/>
            <person name="Kersting A."/>
            <person name="Lauritano C."/>
            <person name="Lohaus R."/>
            <person name="Toepel M."/>
            <person name="Tonon T."/>
            <person name="Vanneste K."/>
            <person name="Amirebrahimi M."/>
            <person name="Brakel J."/>
            <person name="Bostroem C."/>
            <person name="Chovatia M."/>
            <person name="Grimwood J."/>
            <person name="Jenkins J.W."/>
            <person name="Jueterbock A."/>
            <person name="Mraz A."/>
            <person name="Stam W.T."/>
            <person name="Tice H."/>
            <person name="Bornberg-Bauer E."/>
            <person name="Green P.J."/>
            <person name="Pearson G.A."/>
            <person name="Procaccini G."/>
            <person name="Duarte C.M."/>
            <person name="Schmutz J."/>
            <person name="Reusch T.B.H."/>
            <person name="Van de Peer Y."/>
        </authorList>
    </citation>
    <scope>NUCLEOTIDE SEQUENCE [LARGE SCALE GENOMIC DNA]</scope>
    <source>
        <strain evidence="14">cv. Finnish</strain>
    </source>
</reference>
<dbReference type="PANTHER" id="PTHR48007">
    <property type="entry name" value="LEUCINE-RICH REPEAT RECEPTOR-LIKE PROTEIN KINASE PXC1"/>
    <property type="match status" value="1"/>
</dbReference>
<evidence type="ECO:0000256" key="10">
    <source>
        <dbReference type="SAM" id="Phobius"/>
    </source>
</evidence>
<dbReference type="GO" id="GO:0004672">
    <property type="term" value="F:protein kinase activity"/>
    <property type="evidence" value="ECO:0000318"/>
    <property type="project" value="GO_Central"/>
</dbReference>
<evidence type="ECO:0000256" key="8">
    <source>
        <dbReference type="ARBA" id="ARBA00023170"/>
    </source>
</evidence>
<dbReference type="PANTHER" id="PTHR48007:SF13">
    <property type="entry name" value="PROTEIN STRUBBELIG-RECEPTOR FAMILY 4"/>
    <property type="match status" value="1"/>
</dbReference>
<comment type="caution">
    <text evidence="13">The sequence shown here is derived from an EMBL/GenBank/DDBJ whole genome shotgun (WGS) entry which is preliminary data.</text>
</comment>
<dbReference type="Pfam" id="PF00560">
    <property type="entry name" value="LRR_1"/>
    <property type="match status" value="2"/>
</dbReference>
<evidence type="ECO:0000259" key="12">
    <source>
        <dbReference type="PROSITE" id="PS50011"/>
    </source>
</evidence>
<dbReference type="InterPro" id="IPR001245">
    <property type="entry name" value="Ser-Thr/Tyr_kinase_cat_dom"/>
</dbReference>
<keyword evidence="14" id="KW-1185">Reference proteome</keyword>
<dbReference type="InterPro" id="IPR011009">
    <property type="entry name" value="Kinase-like_dom_sf"/>
</dbReference>
<dbReference type="Pfam" id="PF13516">
    <property type="entry name" value="LRR_6"/>
    <property type="match status" value="1"/>
</dbReference>
<keyword evidence="13" id="KW-0808">Transferase</keyword>
<dbReference type="OrthoDB" id="615426at2759"/>
<name>A0A0K9NP62_ZOSMR</name>
<dbReference type="OMA" id="KKMSENH"/>
<feature type="region of interest" description="Disordered" evidence="9">
    <location>
        <begin position="240"/>
        <end position="269"/>
    </location>
</feature>
<dbReference type="Pfam" id="PF07714">
    <property type="entry name" value="PK_Tyr_Ser-Thr"/>
    <property type="match status" value="1"/>
</dbReference>
<dbReference type="GO" id="GO:0005886">
    <property type="term" value="C:plasma membrane"/>
    <property type="evidence" value="ECO:0000318"/>
    <property type="project" value="GO_Central"/>
</dbReference>
<dbReference type="FunFam" id="1.10.510.10:FF:000095">
    <property type="entry name" value="protein STRUBBELIG-RECEPTOR FAMILY 8"/>
    <property type="match status" value="1"/>
</dbReference>
<feature type="chain" id="PRO_5005527068" evidence="11">
    <location>
        <begin position="24"/>
        <end position="700"/>
    </location>
</feature>
<feature type="signal peptide" evidence="11">
    <location>
        <begin position="1"/>
        <end position="23"/>
    </location>
</feature>
<feature type="domain" description="Protein kinase" evidence="12">
    <location>
        <begin position="388"/>
        <end position="664"/>
    </location>
</feature>
<dbReference type="FunFam" id="3.30.200.20:FF:000125">
    <property type="entry name" value="Protein STRUBBELIG-RECEPTOR FAMILY 8"/>
    <property type="match status" value="1"/>
</dbReference>
<dbReference type="Pfam" id="PF08263">
    <property type="entry name" value="LRRNT_2"/>
    <property type="match status" value="1"/>
</dbReference>
<dbReference type="CDD" id="cd12087">
    <property type="entry name" value="TM_EGFR-like"/>
    <property type="match status" value="1"/>
</dbReference>
<dbReference type="InterPro" id="IPR000719">
    <property type="entry name" value="Prot_kinase_dom"/>
</dbReference>
<dbReference type="STRING" id="29655.A0A0K9NP62"/>
<sequence>MQEEMWRRIGALLLLLLFIPVNAHTDSDDVSALNGMYGTLSSNSQLNSWTSNNGDPCGQSWRGVSCSGSAVTEIRLSGLGLNGYLEGYMLEKMKSLEFLDVSNNNIGANKELPYAYPPKLKHLDLSGNGYTGSPPWAINKMPDIEYLNIKKNKLSGGLGDMFQNLNHLSTIDLSGNSLSGELPHSFGKLSKLKTLYLQNNKFTGTINVLSNLPLENLNIANNKFTGWIPSHLKHIKNLQTHGNSWNRGPAPPSPPGDHNSLSQSTAGKSKSGISGGGVAGIIITLLAVGSAVAFFLIRRKKKRSQKLGDQARAPLNSYQINESKSTPIYTEPESTILTLQPPAPLIVKPPPPVVEKGYKQPPKKIKKILANSTMYSVADLQVATNSFNADENLIGEGSLGRVYRAEFSNGKVVAVKKINSSVLSNPTSGDFAEVVSNVSRLNHQNVNKLVGYCTEHDQHLLVYEFHGNGSLYDFLYMSDEFSRPLTWNTRVKIVLGSAQALEYLHETCSPHIIHKNFKSANILLDAELNPHISDCGLSNLVTNVEDEALDQYMGSGYCAPEVTMSGKYTLKSDVFSFGVVMLELLTGRMPFDSSRVRSEQSLVRWATPRLHDIDALDKMVDPGLKGLYPAKSLSRFADVIALCVQNEPEFRPPMSDIVQALVRLVQRAKMSKKMGGGSVVDEEADAWHGDADMDMNDIML</sequence>
<dbReference type="EMBL" id="LFYR01002015">
    <property type="protein sequence ID" value="KMZ57867.1"/>
    <property type="molecule type" value="Genomic_DNA"/>
</dbReference>
<keyword evidence="6 10" id="KW-1133">Transmembrane helix</keyword>
<dbReference type="Pfam" id="PF13855">
    <property type="entry name" value="LRR_8"/>
    <property type="match status" value="1"/>
</dbReference>
<dbReference type="PROSITE" id="PS51450">
    <property type="entry name" value="LRR"/>
    <property type="match status" value="1"/>
</dbReference>
<dbReference type="Gene3D" id="1.10.510.10">
    <property type="entry name" value="Transferase(Phosphotransferase) domain 1"/>
    <property type="match status" value="1"/>
</dbReference>
<accession>A0A0K9NP62</accession>
<keyword evidence="13" id="KW-0418">Kinase</keyword>
<dbReference type="SUPFAM" id="SSF56112">
    <property type="entry name" value="Protein kinase-like (PK-like)"/>
    <property type="match status" value="1"/>
</dbReference>
<dbReference type="FunFam" id="3.80.10.10:FF:000062">
    <property type="entry name" value="protein STRUBBELIG-RECEPTOR FAMILY 3"/>
    <property type="match status" value="1"/>
</dbReference>
<gene>
    <name evidence="13" type="ORF">ZOSMA_81G00850</name>
</gene>
<dbReference type="InterPro" id="IPR046959">
    <property type="entry name" value="PRK1-6/SRF4-like"/>
</dbReference>
<evidence type="ECO:0000256" key="6">
    <source>
        <dbReference type="ARBA" id="ARBA00022989"/>
    </source>
</evidence>
<dbReference type="PROSITE" id="PS50011">
    <property type="entry name" value="PROTEIN_KINASE_DOM"/>
    <property type="match status" value="1"/>
</dbReference>
<keyword evidence="4 11" id="KW-0732">Signal</keyword>
<keyword evidence="7 10" id="KW-0472">Membrane</keyword>
<feature type="transmembrane region" description="Helical" evidence="10">
    <location>
        <begin position="273"/>
        <end position="297"/>
    </location>
</feature>
<evidence type="ECO:0000313" key="14">
    <source>
        <dbReference type="Proteomes" id="UP000036987"/>
    </source>
</evidence>
<organism evidence="13 14">
    <name type="scientific">Zostera marina</name>
    <name type="common">Eelgrass</name>
    <dbReference type="NCBI Taxonomy" id="29655"/>
    <lineage>
        <taxon>Eukaryota</taxon>
        <taxon>Viridiplantae</taxon>
        <taxon>Streptophyta</taxon>
        <taxon>Embryophyta</taxon>
        <taxon>Tracheophyta</taxon>
        <taxon>Spermatophyta</taxon>
        <taxon>Magnoliopsida</taxon>
        <taxon>Liliopsida</taxon>
        <taxon>Zosteraceae</taxon>
        <taxon>Zostera</taxon>
    </lineage>
</organism>
<dbReference type="InterPro" id="IPR013210">
    <property type="entry name" value="LRR_N_plant-typ"/>
</dbReference>
<evidence type="ECO:0000256" key="11">
    <source>
        <dbReference type="SAM" id="SignalP"/>
    </source>
</evidence>